<sequence length="326" mass="36529">MKKHLSKILSIVAAFAIMFTLAACGEQEEKIVIGEGDWDSAAFHDQVTKFIIEEGYGVQVEIKLADTAVQNASLKTGDIDLVTEWWVDNIPSYNEDIEAGEYTSVSTNFDDNEQGIYVPTYMVEGDDAIAPNLKTVQDLKDYAHLFPNPEGGDKGIIYGGPEGWSATAFLHNKMEAYGLNEYYTFRTIDSSATLSATLASAYEKGEPWVGYNWKPTWVMGLYDMTLLEDTPYNEEDFKQGKGAFSTSDVNVVITDGFEERFPEVTEFLSNYETSADITSQALAYMRENDVEADAAAKWFLENKQDVWSDWVPTDVKDKILEALDNE</sequence>
<protein>
    <submittedName>
        <fullName evidence="3">ABC transporter substrate binding protein Proline-glycine betaine</fullName>
    </submittedName>
</protein>
<dbReference type="STRING" id="1033810.HLPCO_000749"/>
<reference evidence="3 4" key="2">
    <citation type="journal article" date="2013" name="PLoS ONE">
        <title>INDIGO - INtegrated Data Warehouse of MIcrobial GenOmes with Examples from the Red Sea Extremophiles.</title>
        <authorList>
            <person name="Alam I."/>
            <person name="Antunes A."/>
            <person name="Kamau A.A."/>
            <person name="Ba Alawi W."/>
            <person name="Kalkatawi M."/>
            <person name="Stingl U."/>
            <person name="Bajic V.B."/>
        </authorList>
    </citation>
    <scope>NUCLEOTIDE SEQUENCE [LARGE SCALE GENOMIC DNA]</scope>
    <source>
        <strain evidence="3 4">SSD-17B</strain>
    </source>
</reference>
<accession>U2FJY6</accession>
<dbReference type="GO" id="GO:0022857">
    <property type="term" value="F:transmembrane transporter activity"/>
    <property type="evidence" value="ECO:0007669"/>
    <property type="project" value="InterPro"/>
</dbReference>
<feature type="chain" id="PRO_5004626045" evidence="1">
    <location>
        <begin position="23"/>
        <end position="326"/>
    </location>
</feature>
<dbReference type="InParanoid" id="U2FJY6"/>
<dbReference type="InterPro" id="IPR007210">
    <property type="entry name" value="ABC_Gly_betaine_transp_sub-bd"/>
</dbReference>
<evidence type="ECO:0000313" key="4">
    <source>
        <dbReference type="Proteomes" id="UP000005707"/>
    </source>
</evidence>
<dbReference type="Gene3D" id="3.10.105.10">
    <property type="entry name" value="Dipeptide-binding Protein, Domain 3"/>
    <property type="match status" value="2"/>
</dbReference>
<evidence type="ECO:0000313" key="3">
    <source>
        <dbReference type="EMBL" id="ERJ13130.1"/>
    </source>
</evidence>
<dbReference type="Pfam" id="PF04069">
    <property type="entry name" value="OpuAC"/>
    <property type="match status" value="1"/>
</dbReference>
<evidence type="ECO:0000256" key="1">
    <source>
        <dbReference type="SAM" id="SignalP"/>
    </source>
</evidence>
<organism evidence="3 4">
    <name type="scientific">Haloplasma contractile SSD-17B</name>
    <dbReference type="NCBI Taxonomy" id="1033810"/>
    <lineage>
        <taxon>Bacteria</taxon>
        <taxon>Bacillati</taxon>
        <taxon>Mycoplasmatota</taxon>
        <taxon>Mollicutes</taxon>
        <taxon>Haloplasmatales</taxon>
        <taxon>Haloplasmataceae</taxon>
        <taxon>Haloplasma</taxon>
    </lineage>
</organism>
<dbReference type="Gene3D" id="3.40.190.100">
    <property type="entry name" value="Glycine betaine-binding periplasmic protein, domain 2"/>
    <property type="match status" value="1"/>
</dbReference>
<keyword evidence="4" id="KW-1185">Reference proteome</keyword>
<reference evidence="3 4" key="1">
    <citation type="journal article" date="2011" name="J. Bacteriol.">
        <title>Genome sequence of Haloplasma contractile, an unusual contractile bacterium from a deep-sea anoxic brine lake.</title>
        <authorList>
            <person name="Antunes A."/>
            <person name="Alam I."/>
            <person name="El Dorry H."/>
            <person name="Siam R."/>
            <person name="Robertson A."/>
            <person name="Bajic V.B."/>
            <person name="Stingl U."/>
        </authorList>
    </citation>
    <scope>NUCLEOTIDE SEQUENCE [LARGE SCALE GENOMIC DNA]</scope>
    <source>
        <strain evidence="3 4">SSD-17B</strain>
    </source>
</reference>
<keyword evidence="1" id="KW-0732">Signal</keyword>
<dbReference type="PROSITE" id="PS51257">
    <property type="entry name" value="PROKAR_LIPOPROTEIN"/>
    <property type="match status" value="1"/>
</dbReference>
<dbReference type="Proteomes" id="UP000005707">
    <property type="component" value="Unassembled WGS sequence"/>
</dbReference>
<feature type="signal peptide" evidence="1">
    <location>
        <begin position="1"/>
        <end position="22"/>
    </location>
</feature>
<comment type="caution">
    <text evidence="3">The sequence shown here is derived from an EMBL/GenBank/DDBJ whole genome shotgun (WGS) entry which is preliminary data.</text>
</comment>
<dbReference type="RefSeq" id="WP_008826859.1">
    <property type="nucleotide sequence ID" value="NZ_AFNU02000002.1"/>
</dbReference>
<dbReference type="CDD" id="cd13641">
    <property type="entry name" value="PBP2_HisX_like"/>
    <property type="match status" value="1"/>
</dbReference>
<proteinExistence type="predicted"/>
<name>U2FJY6_9MOLU</name>
<dbReference type="OrthoDB" id="9786266at2"/>
<dbReference type="AlphaFoldDB" id="U2FJY6"/>
<dbReference type="eggNOG" id="COG2113">
    <property type="taxonomic scope" value="Bacteria"/>
</dbReference>
<gene>
    <name evidence="3" type="primary">proX</name>
    <name evidence="3" type="ORF">HLPCO_000749</name>
</gene>
<dbReference type="GO" id="GO:0043190">
    <property type="term" value="C:ATP-binding cassette (ABC) transporter complex"/>
    <property type="evidence" value="ECO:0007669"/>
    <property type="project" value="InterPro"/>
</dbReference>
<dbReference type="EMBL" id="AFNU02000002">
    <property type="protein sequence ID" value="ERJ13130.1"/>
    <property type="molecule type" value="Genomic_DNA"/>
</dbReference>
<dbReference type="SUPFAM" id="SSF53850">
    <property type="entry name" value="Periplasmic binding protein-like II"/>
    <property type="match status" value="1"/>
</dbReference>
<evidence type="ECO:0000259" key="2">
    <source>
        <dbReference type="Pfam" id="PF04069"/>
    </source>
</evidence>
<feature type="domain" description="ABC-type glycine betaine transport system substrate-binding" evidence="2">
    <location>
        <begin position="30"/>
        <end position="301"/>
    </location>
</feature>